<accession>A0AAP5H4F1</accession>
<protein>
    <submittedName>
        <fullName evidence="1">Uncharacterized protein</fullName>
    </submittedName>
</protein>
<sequence length="99" mass="11530">MSIDNSYNFVEHVKKNKIITEGYAFPEQSMIFYNKDTFFIRTKFKFRVIQTNDRTQFVMDNFDPSGRSEKAKGINPGVWYEGWADVAIATSTQMINLTV</sequence>
<dbReference type="Proteomes" id="UP001254832">
    <property type="component" value="Unassembled WGS sequence"/>
</dbReference>
<dbReference type="EMBL" id="JAVDTR010000015">
    <property type="protein sequence ID" value="MDR6726165.1"/>
    <property type="molecule type" value="Genomic_DNA"/>
</dbReference>
<dbReference type="RefSeq" id="WP_310144135.1">
    <property type="nucleotide sequence ID" value="NZ_JAVDTR010000015.1"/>
</dbReference>
<comment type="caution">
    <text evidence="1">The sequence shown here is derived from an EMBL/GenBank/DDBJ whole genome shotgun (WGS) entry which is preliminary data.</text>
</comment>
<name>A0AAP5H4F1_PAEAM</name>
<evidence type="ECO:0000313" key="2">
    <source>
        <dbReference type="Proteomes" id="UP001254832"/>
    </source>
</evidence>
<organism evidence="1 2">
    <name type="scientific">Paenibacillus amylolyticus</name>
    <dbReference type="NCBI Taxonomy" id="1451"/>
    <lineage>
        <taxon>Bacteria</taxon>
        <taxon>Bacillati</taxon>
        <taxon>Bacillota</taxon>
        <taxon>Bacilli</taxon>
        <taxon>Bacillales</taxon>
        <taxon>Paenibacillaceae</taxon>
        <taxon>Paenibacillus</taxon>
    </lineage>
</organism>
<dbReference type="AlphaFoldDB" id="A0AAP5H4F1"/>
<evidence type="ECO:0000313" key="1">
    <source>
        <dbReference type="EMBL" id="MDR6726165.1"/>
    </source>
</evidence>
<proteinExistence type="predicted"/>
<reference evidence="1" key="1">
    <citation type="submission" date="2023-07" db="EMBL/GenBank/DDBJ databases">
        <title>Sorghum-associated microbial communities from plants grown in Nebraska, USA.</title>
        <authorList>
            <person name="Schachtman D."/>
        </authorList>
    </citation>
    <scope>NUCLEOTIDE SEQUENCE</scope>
    <source>
        <strain evidence="1">BE80</strain>
    </source>
</reference>
<gene>
    <name evidence="1" type="ORF">J2W91_004671</name>
</gene>